<dbReference type="GeneID" id="62193733"/>
<protein>
    <recommendedName>
        <fullName evidence="3">Mitochondrial ATPase complex subunit ATP10</fullName>
    </recommendedName>
</protein>
<dbReference type="RefSeq" id="XP_038776593.1">
    <property type="nucleotide sequence ID" value="XM_038920665.1"/>
</dbReference>
<evidence type="ECO:0008006" key="3">
    <source>
        <dbReference type="Google" id="ProtNLM"/>
    </source>
</evidence>
<dbReference type="GO" id="GO:0005743">
    <property type="term" value="C:mitochondrial inner membrane"/>
    <property type="evidence" value="ECO:0007669"/>
    <property type="project" value="TreeGrafter"/>
</dbReference>
<dbReference type="AlphaFoldDB" id="A0A875RWV6"/>
<evidence type="ECO:0000313" key="2">
    <source>
        <dbReference type="Proteomes" id="UP000662931"/>
    </source>
</evidence>
<dbReference type="GO" id="GO:0033615">
    <property type="term" value="P:mitochondrial proton-transporting ATP synthase complex assembly"/>
    <property type="evidence" value="ECO:0007669"/>
    <property type="project" value="TreeGrafter"/>
</dbReference>
<dbReference type="OrthoDB" id="17089at2759"/>
<dbReference type="KEGG" id="bnn:FOA43_000332"/>
<keyword evidence="2" id="KW-1185">Reference proteome</keyword>
<evidence type="ECO:0000313" key="1">
    <source>
        <dbReference type="EMBL" id="QPG73028.1"/>
    </source>
</evidence>
<dbReference type="Pfam" id="PF05176">
    <property type="entry name" value="ATP-synt_10"/>
    <property type="match status" value="1"/>
</dbReference>
<sequence length="302" mass="35140">MQIGSLFRIQRRNISLFGNLGESISHILPKDHVYFKVKRPIGFHDRPVHIADAPQDSRFTKENLNIPKRMWDFYFDGVTRKTRVRKIQKEMAYGGMYDFHVYNKTKGRLFAAPPSYFRQDKALFFPNFPVKTITGDQTELIDLFRSCKATVLRVFSTQTGAKMTNDYFQIPEAQDSYLSNTGVQNLHQTYPNAQIVEMILSETWPKYLMHTHISAGKLKSTIPESQYDKFLFAMRDDVLEREDREKLLMTNLYSGYVYVIDNSSKIRWIGSGWPDQHEVEGLWKAVRGVSKEININSAKMAK</sequence>
<dbReference type="PANTHER" id="PTHR28106:SF1">
    <property type="entry name" value="MITOCHONDRIAL ATPASE COMPLEX SUBUNIT ATP10"/>
    <property type="match status" value="1"/>
</dbReference>
<dbReference type="PANTHER" id="PTHR28106">
    <property type="entry name" value="MITOCHONDRIAL ATPASE COMPLEX SUBUNIT ATP10"/>
    <property type="match status" value="1"/>
</dbReference>
<gene>
    <name evidence="1" type="ORF">FOA43_000332</name>
</gene>
<reference evidence="1" key="1">
    <citation type="submission" date="2020-10" db="EMBL/GenBank/DDBJ databases">
        <authorList>
            <person name="Roach M.J.R."/>
        </authorList>
    </citation>
    <scope>NUCLEOTIDE SEQUENCE</scope>
    <source>
        <strain evidence="1">CBS 1945</strain>
    </source>
</reference>
<organism evidence="1 2">
    <name type="scientific">Eeniella nana</name>
    <name type="common">Yeast</name>
    <name type="synonym">Brettanomyces nanus</name>
    <dbReference type="NCBI Taxonomy" id="13502"/>
    <lineage>
        <taxon>Eukaryota</taxon>
        <taxon>Fungi</taxon>
        <taxon>Dikarya</taxon>
        <taxon>Ascomycota</taxon>
        <taxon>Saccharomycotina</taxon>
        <taxon>Pichiomycetes</taxon>
        <taxon>Pichiales</taxon>
        <taxon>Pichiaceae</taxon>
        <taxon>Brettanomyces</taxon>
    </lineage>
</organism>
<dbReference type="InterPro" id="IPR007849">
    <property type="entry name" value="ATP10"/>
</dbReference>
<dbReference type="EMBL" id="CP064812">
    <property type="protein sequence ID" value="QPG73028.1"/>
    <property type="molecule type" value="Genomic_DNA"/>
</dbReference>
<accession>A0A875RWV6</accession>
<name>A0A875RWV6_EENNA</name>
<proteinExistence type="predicted"/>
<dbReference type="Proteomes" id="UP000662931">
    <property type="component" value="Chromosome 1"/>
</dbReference>